<comment type="caution">
    <text evidence="2">The sequence shown here is derived from an EMBL/GenBank/DDBJ whole genome shotgun (WGS) entry which is preliminary data.</text>
</comment>
<dbReference type="RefSeq" id="XP_066628840.1">
    <property type="nucleotide sequence ID" value="XM_066780894.1"/>
</dbReference>
<evidence type="ECO:0008006" key="4">
    <source>
        <dbReference type="Google" id="ProtNLM"/>
    </source>
</evidence>
<sequence length="1062" mass="118838">MAGAGKRYAALQSQAAGNKPRSVPGSEPASPPREPTTGSNENGPNQSEYVWHGCKPFTLKKGKEWKPQDGPNFPPKKSQRQLDSQNKEGIMNPAASQQDSQGRVWASVSVDSSSWGWAPMDLIDVNQGRVATVSDNGKPFVVTRTGSFLGSSFIKGKLGLVSKLTDPHRGDVLQVSLVKHDGGLTPEMSAPVDILEVYRGHYGKRSEIGKTFVITYDFTFNLEPVGLIPTSGFPKIEDRISVTKGQTGKILALLAIKQWCKVEVDGGNTGYVPANCLRVGYPDDKLAPFNILGQPGYIKESYLNPSLRENDPAVQLLSIEQGSQVLVHKVEDSQAYVFVSTLDDPTRFGHVPFGILAPGWNRGKLTADEDKYKLCRVLGGFTPQRIWTPIGNPFPKNQMRCSSGEIGQIIDVEAFGRRWAKLTNPMPLEALIATHDLRQTFAVKVIDAMKKANVFEVFDGVQFTLGDLARVGSNRDGQAERHKDPGYAVYLILYPGTPGGLSYAYTGQTKAYVSRDYEHVYALTKPNNQRYDGYHYRTARTTDLSRRRFIIVCSLPGSNMGVRHITEQLITCLCGTYPDFMLSENPDLHDQDMSVIQNYDDEIEVEEGDEPDVGADTGQDSTTSTVIPWKIENHQARAAAHRKCAQEIMTMSDQVFAREGWLNEKKHWDGLNISSPLYEALVKGEGSIWVRQETDDYYVFRKPASALNARRYIIFSLYGPKVGGGTEDYVNCKSRQSPPEMKVGQAYYLVVEIKKHGRHPKPYALLPDLGLWQDWAEAKRLGIRFEYENEAGQWRTHYMQDACDPMTKVLSTFGRNNVPPIPGSVQIYAESMALINFFMRRTMATQYRPVWWPHLGTGENVIAYQYNHMQQTWTLNNIPETFIGHGPIAKTWESLKQELHAAGAERIDLAWSERPMRKSGRNSIWVQYCDFCYLNHLLVNRMAVNDLDGFEMLVRPAWSGISQSAGSTDQRLTCERFGQTSQCKNCRDMGIPCSYTIDWDKLKHNVKLQKLLMAQSFIHGNVNRPAGPQRKGPPPSIDVVGEPVAAPNLLKDICDHHVDIIG</sequence>
<feature type="compositionally biased region" description="Polar residues" evidence="1">
    <location>
        <begin position="36"/>
        <end position="48"/>
    </location>
</feature>
<dbReference type="Proteomes" id="UP001430584">
    <property type="component" value="Unassembled WGS sequence"/>
</dbReference>
<protein>
    <recommendedName>
        <fullName evidence="4">SH3 domain-containing protein</fullName>
    </recommendedName>
</protein>
<dbReference type="GeneID" id="92013578"/>
<evidence type="ECO:0000256" key="1">
    <source>
        <dbReference type="SAM" id="MobiDB-lite"/>
    </source>
</evidence>
<dbReference type="SUPFAM" id="SSF50044">
    <property type="entry name" value="SH3-domain"/>
    <property type="match status" value="1"/>
</dbReference>
<dbReference type="InterPro" id="IPR036028">
    <property type="entry name" value="SH3-like_dom_sf"/>
</dbReference>
<proteinExistence type="predicted"/>
<organism evidence="2 3">
    <name type="scientific">Diplodia seriata</name>
    <dbReference type="NCBI Taxonomy" id="420778"/>
    <lineage>
        <taxon>Eukaryota</taxon>
        <taxon>Fungi</taxon>
        <taxon>Dikarya</taxon>
        <taxon>Ascomycota</taxon>
        <taxon>Pezizomycotina</taxon>
        <taxon>Dothideomycetes</taxon>
        <taxon>Dothideomycetes incertae sedis</taxon>
        <taxon>Botryosphaeriales</taxon>
        <taxon>Botryosphaeriaceae</taxon>
        <taxon>Diplodia</taxon>
    </lineage>
</organism>
<name>A0ABR3C2V5_9PEZI</name>
<feature type="region of interest" description="Disordered" evidence="1">
    <location>
        <begin position="1"/>
        <end position="86"/>
    </location>
</feature>
<keyword evidence="3" id="KW-1185">Reference proteome</keyword>
<reference evidence="2 3" key="1">
    <citation type="submission" date="2024-02" db="EMBL/GenBank/DDBJ databases">
        <title>De novo assembly and annotation of 12 fungi associated with fruit tree decline syndrome in Ontario, Canada.</title>
        <authorList>
            <person name="Sulman M."/>
            <person name="Ellouze W."/>
            <person name="Ilyukhin E."/>
        </authorList>
    </citation>
    <scope>NUCLEOTIDE SEQUENCE [LARGE SCALE GENOMIC DNA]</scope>
    <source>
        <strain evidence="2 3">FDS-637</strain>
    </source>
</reference>
<gene>
    <name evidence="2" type="ORF">SLS55_009493</name>
</gene>
<accession>A0ABR3C2V5</accession>
<evidence type="ECO:0000313" key="2">
    <source>
        <dbReference type="EMBL" id="KAL0254969.1"/>
    </source>
</evidence>
<evidence type="ECO:0000313" key="3">
    <source>
        <dbReference type="Proteomes" id="UP001430584"/>
    </source>
</evidence>
<dbReference type="EMBL" id="JAJVCZ030000010">
    <property type="protein sequence ID" value="KAL0254969.1"/>
    <property type="molecule type" value="Genomic_DNA"/>
</dbReference>